<dbReference type="EMBL" id="CP147406">
    <property type="protein sequence ID" value="WXB95015.1"/>
    <property type="molecule type" value="Genomic_DNA"/>
</dbReference>
<geneLocation type="plasmid" evidence="1 2">
    <name>unnamed2</name>
</geneLocation>
<evidence type="ECO:0000313" key="1">
    <source>
        <dbReference type="EMBL" id="WXB95015.1"/>
    </source>
</evidence>
<evidence type="ECO:0000313" key="2">
    <source>
        <dbReference type="Proteomes" id="UP001387364"/>
    </source>
</evidence>
<organism evidence="1 2">
    <name type="scientific">Bacillus kandeliae</name>
    <dbReference type="NCBI Taxonomy" id="3129297"/>
    <lineage>
        <taxon>Bacteria</taxon>
        <taxon>Bacillati</taxon>
        <taxon>Bacillota</taxon>
        <taxon>Bacilli</taxon>
        <taxon>Bacillales</taxon>
        <taxon>Bacillaceae</taxon>
        <taxon>Bacillus</taxon>
    </lineage>
</organism>
<reference evidence="1 2" key="1">
    <citation type="submission" date="2024-02" db="EMBL/GenBank/DDBJ databases">
        <title>Seven novel Bacillus-like species.</title>
        <authorList>
            <person name="Liu G."/>
        </authorList>
    </citation>
    <scope>NUCLEOTIDE SEQUENCE [LARGE SCALE GENOMIC DNA]</scope>
    <source>
        <strain evidence="1 2">FJAT-52991</strain>
        <plasmid evidence="1 2">unnamed2</plasmid>
    </source>
</reference>
<name>A0ABZ2NCM8_9BACI</name>
<accession>A0ABZ2NCM8</accession>
<keyword evidence="2" id="KW-1185">Reference proteome</keyword>
<protein>
    <submittedName>
        <fullName evidence="1">Replication protein</fullName>
    </submittedName>
</protein>
<gene>
    <name evidence="1" type="ORF">WDJ61_18735</name>
</gene>
<dbReference type="Proteomes" id="UP001387364">
    <property type="component" value="Plasmid unnamed2"/>
</dbReference>
<proteinExistence type="predicted"/>
<dbReference type="RefSeq" id="WP_338754906.1">
    <property type="nucleotide sequence ID" value="NZ_CP147406.1"/>
</dbReference>
<keyword evidence="1" id="KW-0614">Plasmid</keyword>
<sequence length="430" mass="50936">MKNLKLEESSLDQAREHVLFHHQEADGWVTFAKKERSGAWKQYHYRPEELASQMPNWLGENVYFSQNTFYKPQRRIENIRQLRALYVDVDCHQLNYDPKWVLGKLELEVFKKTLPDPNIIIFSGRGLVCIWLIDPVPYKALPLWQALQNDFCGKLEYVGADKKSIDATRVFRVAGTYNSKSGIQVDIQYRHEYRYGLRELQSEYLPELAPSQPKKPGRTAKVVHLYNVRNLHYTRLLDLVRLINLRNYHVQGHRELLCFLYRYWSYCLTDDASDSLQQMLEFNSEFKEPLKEREVIRATRSAEQAWRAKSNKQANEEAIQKGYPGAGYNLKNTTIIQWLDIQPEEQEHLRTIIDSHEKRRRKRERDKLAFRAKRGSISRGEYLEKQKDKTEDRLWQLQQAIKRHPEANNTELGKLLAVSEGYIRKLKKQL</sequence>